<dbReference type="EMBL" id="DSFP01000072">
    <property type="protein sequence ID" value="HEW46694.1"/>
    <property type="molecule type" value="Genomic_DNA"/>
</dbReference>
<dbReference type="InterPro" id="IPR050471">
    <property type="entry name" value="AB_hydrolase"/>
</dbReference>
<evidence type="ECO:0000259" key="2">
    <source>
        <dbReference type="Pfam" id="PF12697"/>
    </source>
</evidence>
<reference evidence="3" key="1">
    <citation type="journal article" date="2020" name="mSystems">
        <title>Genome- and Community-Level Interaction Insights into Carbon Utilization and Element Cycling Functions of Hydrothermarchaeota in Hydrothermal Sediment.</title>
        <authorList>
            <person name="Zhou Z."/>
            <person name="Liu Y."/>
            <person name="Xu W."/>
            <person name="Pan J."/>
            <person name="Luo Z.H."/>
            <person name="Li M."/>
        </authorList>
    </citation>
    <scope>NUCLEOTIDE SEQUENCE [LARGE SCALE GENOMIC DNA]</scope>
    <source>
        <strain evidence="3">SpSt-132</strain>
    </source>
</reference>
<dbReference type="SUPFAM" id="SSF53474">
    <property type="entry name" value="alpha/beta-Hydrolases"/>
    <property type="match status" value="1"/>
</dbReference>
<keyword evidence="1" id="KW-0812">Transmembrane</keyword>
<feature type="domain" description="AB hydrolase-1" evidence="2">
    <location>
        <begin position="13"/>
        <end position="201"/>
    </location>
</feature>
<evidence type="ECO:0000313" key="3">
    <source>
        <dbReference type="EMBL" id="HEW46694.1"/>
    </source>
</evidence>
<keyword evidence="3" id="KW-0378">Hydrolase</keyword>
<dbReference type="AlphaFoldDB" id="A0A7C2V4H0"/>
<organism evidence="3">
    <name type="scientific">Hydrogenobacter sp</name>
    <dbReference type="NCBI Taxonomy" id="2152829"/>
    <lineage>
        <taxon>Bacteria</taxon>
        <taxon>Pseudomonadati</taxon>
        <taxon>Aquificota</taxon>
        <taxon>Aquificia</taxon>
        <taxon>Aquificales</taxon>
        <taxon>Aquificaceae</taxon>
        <taxon>Hydrogenobacter</taxon>
    </lineage>
</organism>
<dbReference type="InterPro" id="IPR029058">
    <property type="entry name" value="AB_hydrolase_fold"/>
</dbReference>
<gene>
    <name evidence="3" type="ORF">ENO47_08570</name>
</gene>
<keyword evidence="1" id="KW-1133">Transmembrane helix</keyword>
<accession>A0A7C2V4H0</accession>
<name>A0A7C2V4H0_9AQUI</name>
<dbReference type="PANTHER" id="PTHR43433">
    <property type="entry name" value="HYDROLASE, ALPHA/BETA FOLD FAMILY PROTEIN"/>
    <property type="match status" value="1"/>
</dbReference>
<evidence type="ECO:0000256" key="1">
    <source>
        <dbReference type="SAM" id="Phobius"/>
    </source>
</evidence>
<dbReference type="GO" id="GO:0016787">
    <property type="term" value="F:hydrolase activity"/>
    <property type="evidence" value="ECO:0007669"/>
    <property type="project" value="UniProtKB-KW"/>
</dbReference>
<dbReference type="Gene3D" id="3.40.50.1820">
    <property type="entry name" value="alpha/beta hydrolase"/>
    <property type="match status" value="1"/>
</dbReference>
<feature type="transmembrane region" description="Helical" evidence="1">
    <location>
        <begin position="61"/>
        <end position="79"/>
    </location>
</feature>
<keyword evidence="1" id="KW-0472">Membrane</keyword>
<dbReference type="Pfam" id="PF12697">
    <property type="entry name" value="Abhydrolase_6"/>
    <property type="match status" value="1"/>
</dbReference>
<comment type="caution">
    <text evidence="3">The sequence shown here is derived from an EMBL/GenBank/DDBJ whole genome shotgun (WGS) entry which is preliminary data.</text>
</comment>
<proteinExistence type="predicted"/>
<dbReference type="InterPro" id="IPR000073">
    <property type="entry name" value="AB_hydrolase_1"/>
</dbReference>
<sequence>MPRSGVRVPPDPLFFIHGWGFSSRVLKNIPSIDLPFHGGSTLEYKDLWSLARDIALRVEKGSLLIGWSLGASLALMMAYMLPDRFRGLLLIGACACFSCAWPEKNLRGFMLRLERDRESFLKEFRALAYPKPFEDSLNLEGAREMLKDYMKLDLRSILPYIKQRTIILHGIEDPIVPFSSSLALYNMIKRSKLITFLGGHFPKDESLIFKVLKSVQ</sequence>
<dbReference type="PANTHER" id="PTHR43433:SF5">
    <property type="entry name" value="AB HYDROLASE-1 DOMAIN-CONTAINING PROTEIN"/>
    <property type="match status" value="1"/>
</dbReference>
<protein>
    <submittedName>
        <fullName evidence="3">Alpha/beta fold hydrolase</fullName>
    </submittedName>
</protein>